<accession>A0A212M1Q7</accession>
<dbReference type="AlphaFoldDB" id="A0A212M1Q7"/>
<gene>
    <name evidence="1" type="ORF">KL86SPO_70554</name>
</gene>
<organism evidence="1">
    <name type="scientific">uncultured Sporomusa sp</name>
    <dbReference type="NCBI Taxonomy" id="307249"/>
    <lineage>
        <taxon>Bacteria</taxon>
        <taxon>Bacillati</taxon>
        <taxon>Bacillota</taxon>
        <taxon>Negativicutes</taxon>
        <taxon>Selenomonadales</taxon>
        <taxon>Sporomusaceae</taxon>
        <taxon>Sporomusa</taxon>
        <taxon>environmental samples</taxon>
    </lineage>
</organism>
<dbReference type="EMBL" id="FMJE01000007">
    <property type="protein sequence ID" value="SCM83696.1"/>
    <property type="molecule type" value="Genomic_DNA"/>
</dbReference>
<name>A0A212M1Q7_9FIRM</name>
<protein>
    <recommendedName>
        <fullName evidence="2">Flagellar protein FliT</fullName>
    </recommendedName>
</protein>
<sequence length="122" mass="14195">MSKGRMMNSSPRTAAELWQDYLFLSREMLKFLERKEHELFFELMNQRETVQQMLDELAKDDFKHTAQGQALFLELRGLNLSITQKVQLFLNHAKQKHNVSKAYDGYGDASGDAGSRLDRLIK</sequence>
<evidence type="ECO:0008006" key="2">
    <source>
        <dbReference type="Google" id="ProtNLM"/>
    </source>
</evidence>
<evidence type="ECO:0000313" key="1">
    <source>
        <dbReference type="EMBL" id="SCM83696.1"/>
    </source>
</evidence>
<reference evidence="1" key="1">
    <citation type="submission" date="2016-08" db="EMBL/GenBank/DDBJ databases">
        <authorList>
            <person name="Seilhamer J.J."/>
        </authorList>
    </citation>
    <scope>NUCLEOTIDE SEQUENCE</scope>
    <source>
        <strain evidence="1">86</strain>
    </source>
</reference>
<proteinExistence type="predicted"/>
<dbReference type="RefSeq" id="WP_288186058.1">
    <property type="nucleotide sequence ID" value="NZ_LT608335.1"/>
</dbReference>